<protein>
    <submittedName>
        <fullName evidence="2">Antitoxin</fullName>
    </submittedName>
</protein>
<keyword evidence="3" id="KW-1185">Reference proteome</keyword>
<sequence>MAAITVRGLSDETHRALKARAAQHNRSTEAEVRAILDEAVSPADQVKLGTLLTQIGKKAGIGIEIERDRTPDEPVDFS</sequence>
<dbReference type="InterPro" id="IPR013321">
    <property type="entry name" value="Arc_rbn_hlx_hlx"/>
</dbReference>
<evidence type="ECO:0000259" key="1">
    <source>
        <dbReference type="Pfam" id="PF22513"/>
    </source>
</evidence>
<dbReference type="AlphaFoldDB" id="A0A9X3I403"/>
<accession>A0A9X3I403</accession>
<dbReference type="InterPro" id="IPR010985">
    <property type="entry name" value="Ribbon_hlx_hlx"/>
</dbReference>
<evidence type="ECO:0000313" key="3">
    <source>
        <dbReference type="Proteomes" id="UP001143347"/>
    </source>
</evidence>
<name>A0A9X3I403_9ACTN</name>
<dbReference type="SUPFAM" id="SSF47598">
    <property type="entry name" value="Ribbon-helix-helix"/>
    <property type="match status" value="1"/>
</dbReference>
<dbReference type="Pfam" id="PF22513">
    <property type="entry name" value="FitA-like_RHH"/>
    <property type="match status" value="1"/>
</dbReference>
<dbReference type="GO" id="GO:0006355">
    <property type="term" value="P:regulation of DNA-templated transcription"/>
    <property type="evidence" value="ECO:0007669"/>
    <property type="project" value="InterPro"/>
</dbReference>
<gene>
    <name evidence="2" type="ORF">OSB52_08940</name>
</gene>
<comment type="caution">
    <text evidence="2">The sequence shown here is derived from an EMBL/GenBank/DDBJ whole genome shotgun (WGS) entry which is preliminary data.</text>
</comment>
<proteinExistence type="predicted"/>
<feature type="domain" description="Antitoxin FitA-like ribbon-helix-helix" evidence="1">
    <location>
        <begin position="2"/>
        <end position="40"/>
    </location>
</feature>
<dbReference type="Proteomes" id="UP001143347">
    <property type="component" value="Unassembled WGS sequence"/>
</dbReference>
<dbReference type="RefSeq" id="WP_235726335.1">
    <property type="nucleotide sequence ID" value="NZ_JAPKFM010000007.1"/>
</dbReference>
<dbReference type="InterPro" id="IPR053853">
    <property type="entry name" value="FitA-like_RHH"/>
</dbReference>
<organism evidence="2 3">
    <name type="scientific">Gordonia aquimaris</name>
    <dbReference type="NCBI Taxonomy" id="2984863"/>
    <lineage>
        <taxon>Bacteria</taxon>
        <taxon>Bacillati</taxon>
        <taxon>Actinomycetota</taxon>
        <taxon>Actinomycetes</taxon>
        <taxon>Mycobacteriales</taxon>
        <taxon>Gordoniaceae</taxon>
        <taxon>Gordonia</taxon>
    </lineage>
</organism>
<evidence type="ECO:0000313" key="2">
    <source>
        <dbReference type="EMBL" id="MCX2964213.1"/>
    </source>
</evidence>
<dbReference type="EMBL" id="JAPKFM010000007">
    <property type="protein sequence ID" value="MCX2964213.1"/>
    <property type="molecule type" value="Genomic_DNA"/>
</dbReference>
<reference evidence="2" key="1">
    <citation type="submission" date="2022-10" db="EMBL/GenBank/DDBJ databases">
        <title>WGS of marine actinomycetes from Thailand.</title>
        <authorList>
            <person name="Thawai C."/>
        </authorList>
    </citation>
    <scope>NUCLEOTIDE SEQUENCE</scope>
    <source>
        <strain evidence="2">SW21</strain>
    </source>
</reference>
<dbReference type="Gene3D" id="1.10.1220.10">
    <property type="entry name" value="Met repressor-like"/>
    <property type="match status" value="1"/>
</dbReference>